<accession>A0A1S1V8K2</accession>
<evidence type="ECO:0000313" key="2">
    <source>
        <dbReference type="Proteomes" id="UP000180254"/>
    </source>
</evidence>
<comment type="caution">
    <text evidence="1">The sequence shown here is derived from an EMBL/GenBank/DDBJ whole genome shotgun (WGS) entry which is preliminary data.</text>
</comment>
<keyword evidence="2" id="KW-1185">Reference proteome</keyword>
<dbReference type="AlphaFoldDB" id="A0A1S1V8K2"/>
<sequence>MLEVKITCTKNEDEELDRLLQLLAAECSFVEVDATNVPEFASPLGGFKRSTRVRLEVCKK</sequence>
<protein>
    <submittedName>
        <fullName evidence="1">Uncharacterized protein</fullName>
    </submittedName>
</protein>
<dbReference type="Proteomes" id="UP000180254">
    <property type="component" value="Unassembled WGS sequence"/>
</dbReference>
<organism evidence="1 2">
    <name type="scientific">Andreesenia angusta</name>
    <dbReference type="NCBI Taxonomy" id="39480"/>
    <lineage>
        <taxon>Bacteria</taxon>
        <taxon>Bacillati</taxon>
        <taxon>Bacillota</taxon>
        <taxon>Tissierellia</taxon>
        <taxon>Tissierellales</taxon>
        <taxon>Gottschalkiaceae</taxon>
        <taxon>Andreesenia</taxon>
    </lineage>
</organism>
<reference evidence="1 2" key="1">
    <citation type="submission" date="2016-09" db="EMBL/GenBank/DDBJ databases">
        <title>Genome sequence of Eubacterium angustum.</title>
        <authorList>
            <person name="Poehlein A."/>
            <person name="Daniel R."/>
        </authorList>
    </citation>
    <scope>NUCLEOTIDE SEQUENCE [LARGE SCALE GENOMIC DNA]</scope>
    <source>
        <strain evidence="1 2">DSM 1989</strain>
    </source>
</reference>
<dbReference type="STRING" id="39480.EUAN_07170"/>
<dbReference type="EMBL" id="MKIE01000002">
    <property type="protein sequence ID" value="OHW62933.1"/>
    <property type="molecule type" value="Genomic_DNA"/>
</dbReference>
<dbReference type="RefSeq" id="WP_071061771.1">
    <property type="nucleotide sequence ID" value="NZ_MKIE01000002.1"/>
</dbReference>
<gene>
    <name evidence="1" type="ORF">EUAN_07170</name>
</gene>
<proteinExistence type="predicted"/>
<evidence type="ECO:0000313" key="1">
    <source>
        <dbReference type="EMBL" id="OHW62933.1"/>
    </source>
</evidence>
<name>A0A1S1V8K2_9FIRM</name>